<evidence type="ECO:0000256" key="3">
    <source>
        <dbReference type="SAM" id="MobiDB-lite"/>
    </source>
</evidence>
<dbReference type="InterPro" id="IPR009019">
    <property type="entry name" value="KH_sf_prok-type"/>
</dbReference>
<sequence length="242" mass="26534">MEGKNYSAVPPPPSLTNKESSVNFSDALSKARAIAEKLKQTPSTAAAAPEQPFSVGTKRGHDDSPLATFDQQEDRENKRSAYDVGSSRPSHIPNKTHRYALTSEEQKAISNYGTNSSRQDEYKVPNHMVGLLIGKGGENLKKIERMSGVSKVQFAPDTYGPERVVHIVGESDQIIIARDMIRQMVDDAKATEASRVALPPGAYHYQGNLSGNSMMIRIPVPKVGLVIGRGGETIREFEQQRQ</sequence>
<accession>A0A9P6Y3T8</accession>
<dbReference type="AlphaFoldDB" id="A0A9P6Y3T8"/>
<proteinExistence type="predicted"/>
<evidence type="ECO:0000313" key="6">
    <source>
        <dbReference type="Proteomes" id="UP000717996"/>
    </source>
</evidence>
<dbReference type="InterPro" id="IPR004088">
    <property type="entry name" value="KH_dom_type_1"/>
</dbReference>
<dbReference type="InterPro" id="IPR036612">
    <property type="entry name" value="KH_dom_type_1_sf"/>
</dbReference>
<dbReference type="InterPro" id="IPR004087">
    <property type="entry name" value="KH_dom"/>
</dbReference>
<dbReference type="SMART" id="SM00322">
    <property type="entry name" value="KH"/>
    <property type="match status" value="1"/>
</dbReference>
<organism evidence="5 6">
    <name type="scientific">Rhizopus oryzae</name>
    <name type="common">Mucormycosis agent</name>
    <name type="synonym">Rhizopus arrhizus var. delemar</name>
    <dbReference type="NCBI Taxonomy" id="64495"/>
    <lineage>
        <taxon>Eukaryota</taxon>
        <taxon>Fungi</taxon>
        <taxon>Fungi incertae sedis</taxon>
        <taxon>Mucoromycota</taxon>
        <taxon>Mucoromycotina</taxon>
        <taxon>Mucoromycetes</taxon>
        <taxon>Mucorales</taxon>
        <taxon>Mucorineae</taxon>
        <taxon>Rhizopodaceae</taxon>
        <taxon>Rhizopus</taxon>
    </lineage>
</organism>
<feature type="domain" description="K Homology" evidence="4">
    <location>
        <begin position="116"/>
        <end position="186"/>
    </location>
</feature>
<dbReference type="Pfam" id="PF00013">
    <property type="entry name" value="KH_1"/>
    <property type="match status" value="2"/>
</dbReference>
<evidence type="ECO:0000256" key="1">
    <source>
        <dbReference type="ARBA" id="ARBA00022737"/>
    </source>
</evidence>
<keyword evidence="1" id="KW-0677">Repeat</keyword>
<feature type="compositionally biased region" description="Basic and acidic residues" evidence="3">
    <location>
        <begin position="72"/>
        <end position="81"/>
    </location>
</feature>
<protein>
    <recommendedName>
        <fullName evidence="4">K Homology domain-containing protein</fullName>
    </recommendedName>
</protein>
<dbReference type="GO" id="GO:0003723">
    <property type="term" value="F:RNA binding"/>
    <property type="evidence" value="ECO:0007669"/>
    <property type="project" value="UniProtKB-UniRule"/>
</dbReference>
<evidence type="ECO:0000259" key="4">
    <source>
        <dbReference type="SMART" id="SM00322"/>
    </source>
</evidence>
<dbReference type="PANTHER" id="PTHR10288">
    <property type="entry name" value="KH DOMAIN CONTAINING RNA BINDING PROTEIN"/>
    <property type="match status" value="1"/>
</dbReference>
<reference evidence="5" key="1">
    <citation type="journal article" date="2020" name="Microb. Genom.">
        <title>Genetic diversity of clinical and environmental Mucorales isolates obtained from an investigation of mucormycosis cases among solid organ transplant recipients.</title>
        <authorList>
            <person name="Nguyen M.H."/>
            <person name="Kaul D."/>
            <person name="Muto C."/>
            <person name="Cheng S.J."/>
            <person name="Richter R.A."/>
            <person name="Bruno V.M."/>
            <person name="Liu G."/>
            <person name="Beyhan S."/>
            <person name="Sundermann A.J."/>
            <person name="Mounaud S."/>
            <person name="Pasculle A.W."/>
            <person name="Nierman W.C."/>
            <person name="Driscoll E."/>
            <person name="Cumbie R."/>
            <person name="Clancy C.J."/>
            <person name="Dupont C.L."/>
        </authorList>
    </citation>
    <scope>NUCLEOTIDE SEQUENCE</scope>
    <source>
        <strain evidence="5">GL16</strain>
    </source>
</reference>
<name>A0A9P6Y3T8_RHIOR</name>
<feature type="region of interest" description="Disordered" evidence="3">
    <location>
        <begin position="1"/>
        <end position="23"/>
    </location>
</feature>
<gene>
    <name evidence="5" type="ORF">G6F51_009524</name>
</gene>
<dbReference type="PROSITE" id="PS50084">
    <property type="entry name" value="KH_TYPE_1"/>
    <property type="match status" value="2"/>
</dbReference>
<dbReference type="Gene3D" id="3.30.1370.10">
    <property type="entry name" value="K Homology domain, type 1"/>
    <property type="match status" value="2"/>
</dbReference>
<dbReference type="EMBL" id="JAANIT010001762">
    <property type="protein sequence ID" value="KAG1538827.1"/>
    <property type="molecule type" value="Genomic_DNA"/>
</dbReference>
<feature type="region of interest" description="Disordered" evidence="3">
    <location>
        <begin position="39"/>
        <end position="94"/>
    </location>
</feature>
<evidence type="ECO:0000256" key="2">
    <source>
        <dbReference type="PROSITE-ProRule" id="PRU00117"/>
    </source>
</evidence>
<dbReference type="Proteomes" id="UP000717996">
    <property type="component" value="Unassembled WGS sequence"/>
</dbReference>
<keyword evidence="2" id="KW-0694">RNA-binding</keyword>
<comment type="caution">
    <text evidence="5">The sequence shown here is derived from an EMBL/GenBank/DDBJ whole genome shotgun (WGS) entry which is preliminary data.</text>
</comment>
<dbReference type="SUPFAM" id="SSF54814">
    <property type="entry name" value="Prokaryotic type KH domain (KH-domain type II)"/>
    <property type="match status" value="1"/>
</dbReference>
<evidence type="ECO:0000313" key="5">
    <source>
        <dbReference type="EMBL" id="KAG1538827.1"/>
    </source>
</evidence>
<dbReference type="SUPFAM" id="SSF54791">
    <property type="entry name" value="Eukaryotic type KH-domain (KH-domain type I)"/>
    <property type="match status" value="1"/>
</dbReference>